<evidence type="ECO:0000259" key="8">
    <source>
        <dbReference type="Pfam" id="PF00482"/>
    </source>
</evidence>
<evidence type="ECO:0000313" key="10">
    <source>
        <dbReference type="Proteomes" id="UP000184016"/>
    </source>
</evidence>
<protein>
    <submittedName>
        <fullName evidence="9">Type II secretory pathway, component PulF</fullName>
    </submittedName>
</protein>
<dbReference type="InterPro" id="IPR018076">
    <property type="entry name" value="T2SS_GspF_dom"/>
</dbReference>
<evidence type="ECO:0000256" key="2">
    <source>
        <dbReference type="ARBA" id="ARBA00005745"/>
    </source>
</evidence>
<keyword evidence="6 7" id="KW-0472">Membrane</keyword>
<evidence type="ECO:0000256" key="4">
    <source>
        <dbReference type="ARBA" id="ARBA00022692"/>
    </source>
</evidence>
<evidence type="ECO:0000256" key="6">
    <source>
        <dbReference type="ARBA" id="ARBA00023136"/>
    </source>
</evidence>
<dbReference type="AlphaFoldDB" id="A0A1M6XGY4"/>
<keyword evidence="4 7" id="KW-0812">Transmembrane</keyword>
<feature type="transmembrane region" description="Helical" evidence="7">
    <location>
        <begin position="154"/>
        <end position="180"/>
    </location>
</feature>
<dbReference type="Proteomes" id="UP000184016">
    <property type="component" value="Unassembled WGS sequence"/>
</dbReference>
<feature type="domain" description="Type II secretion system protein GspF" evidence="8">
    <location>
        <begin position="26"/>
        <end position="135"/>
    </location>
</feature>
<feature type="transmembrane region" description="Helical" evidence="7">
    <location>
        <begin position="112"/>
        <end position="134"/>
    </location>
</feature>
<dbReference type="InterPro" id="IPR042094">
    <property type="entry name" value="T2SS_GspF_sf"/>
</dbReference>
<gene>
    <name evidence="9" type="ORF">SAMN05443507_1345</name>
</gene>
<dbReference type="PANTHER" id="PTHR30012">
    <property type="entry name" value="GENERAL SECRETION PATHWAY PROTEIN"/>
    <property type="match status" value="1"/>
</dbReference>
<evidence type="ECO:0000256" key="3">
    <source>
        <dbReference type="ARBA" id="ARBA00022475"/>
    </source>
</evidence>
<dbReference type="Gene3D" id="1.20.81.30">
    <property type="entry name" value="Type II secretion system (T2SS), domain F"/>
    <property type="match status" value="2"/>
</dbReference>
<dbReference type="Pfam" id="PF00482">
    <property type="entry name" value="T2SSF"/>
    <property type="match status" value="2"/>
</dbReference>
<reference evidence="10" key="1">
    <citation type="submission" date="2016-11" db="EMBL/GenBank/DDBJ databases">
        <authorList>
            <person name="Varghese N."/>
            <person name="Submissions S."/>
        </authorList>
    </citation>
    <scope>NUCLEOTIDE SEQUENCE [LARGE SCALE GENOMIC DNA]</scope>
    <source>
        <strain evidence="10">USBA-503</strain>
    </source>
</reference>
<dbReference type="OrthoDB" id="9805682at2"/>
<evidence type="ECO:0000256" key="1">
    <source>
        <dbReference type="ARBA" id="ARBA00004651"/>
    </source>
</evidence>
<comment type="subcellular location">
    <subcellularLocation>
        <location evidence="1">Cell membrane</location>
        <topology evidence="1">Multi-pass membrane protein</topology>
    </subcellularLocation>
</comment>
<dbReference type="RefSeq" id="WP_072875256.1">
    <property type="nucleotide sequence ID" value="NZ_FRAF01000034.1"/>
</dbReference>
<keyword evidence="3" id="KW-1003">Cell membrane</keyword>
<dbReference type="InterPro" id="IPR003004">
    <property type="entry name" value="GspF/PilC"/>
</dbReference>
<evidence type="ECO:0000256" key="7">
    <source>
        <dbReference type="SAM" id="Phobius"/>
    </source>
</evidence>
<name>A0A1M6XGY4_9BACL</name>
<evidence type="ECO:0000256" key="5">
    <source>
        <dbReference type="ARBA" id="ARBA00022989"/>
    </source>
</evidence>
<organism evidence="9 10">
    <name type="scientific">Alicyclobacillus tolerans</name>
    <dbReference type="NCBI Taxonomy" id="90970"/>
    <lineage>
        <taxon>Bacteria</taxon>
        <taxon>Bacillati</taxon>
        <taxon>Bacillota</taxon>
        <taxon>Bacilli</taxon>
        <taxon>Bacillales</taxon>
        <taxon>Alicyclobacillaceae</taxon>
        <taxon>Alicyclobacillus</taxon>
    </lineage>
</organism>
<evidence type="ECO:0000313" key="9">
    <source>
        <dbReference type="EMBL" id="SHL05065.1"/>
    </source>
</evidence>
<accession>A0A1M6XGY4</accession>
<feature type="transmembrane region" description="Helical" evidence="7">
    <location>
        <begin position="314"/>
        <end position="334"/>
    </location>
</feature>
<dbReference type="EMBL" id="FRAF01000034">
    <property type="protein sequence ID" value="SHL05065.1"/>
    <property type="molecule type" value="Genomic_DNA"/>
</dbReference>
<dbReference type="PANTHER" id="PTHR30012:SF0">
    <property type="entry name" value="TYPE II SECRETION SYSTEM PROTEIN F-RELATED"/>
    <property type="match status" value="1"/>
</dbReference>
<comment type="similarity">
    <text evidence="2">Belongs to the GSP F family.</text>
</comment>
<keyword evidence="10" id="KW-1185">Reference proteome</keyword>
<dbReference type="STRING" id="1830138.SAMN05443507_1345"/>
<sequence>MEQPIETFFRFKKKQGKRLNDHQLKDWAQLLDSGISVTELIELFSATNNSPYVASLYKGNKLSDFLRDKIPSLQLSVIEIAENTGNLSSVLKSISERMQENRELKNEIIKKLIYPLFLWLMVVVFSIIVKKFILPSFLSLYMQYTRHSIIRWEYIVLDFPSICLFAAVIGFLLSFICFLINRYLQLDWLQMSIPIPCRFWLILNQNIFLVESITELISAGVPFVDSLEKLSFMSNIPFWCRNRCKYMLKHILLGNSIGEIFSNHNYFDPFLQYSIKLGEKTGDLVFSLLNYKNQSNLKRKKILDKILHSIEPAMTLWMGCNLGLVVYSTFMPMYKLINQMSMHFPIH</sequence>
<proteinExistence type="inferred from homology"/>
<feature type="domain" description="Type II secretion system protein GspF" evidence="8">
    <location>
        <begin position="212"/>
        <end position="332"/>
    </location>
</feature>
<dbReference type="GO" id="GO:0005886">
    <property type="term" value="C:plasma membrane"/>
    <property type="evidence" value="ECO:0007669"/>
    <property type="project" value="UniProtKB-SubCell"/>
</dbReference>
<keyword evidence="5 7" id="KW-1133">Transmembrane helix</keyword>